<evidence type="ECO:0000259" key="4">
    <source>
        <dbReference type="Pfam" id="PF04755"/>
    </source>
</evidence>
<dbReference type="GeneID" id="110800127"/>
<proteinExistence type="predicted"/>
<evidence type="ECO:0000313" key="6">
    <source>
        <dbReference type="RefSeq" id="XP_021861113.1"/>
    </source>
</evidence>
<gene>
    <name evidence="6" type="primary">LOC110800127</name>
</gene>
<feature type="domain" description="Plastid lipid-associated protein/fibrillin conserved" evidence="4">
    <location>
        <begin position="112"/>
        <end position="290"/>
    </location>
</feature>
<evidence type="ECO:0000256" key="2">
    <source>
        <dbReference type="ARBA" id="ARBA00022640"/>
    </source>
</evidence>
<dbReference type="AlphaFoldDB" id="A0A9R0K828"/>
<dbReference type="RefSeq" id="XP_021861113.1">
    <property type="nucleotide sequence ID" value="XM_022005421.2"/>
</dbReference>
<keyword evidence="5" id="KW-1185">Reference proteome</keyword>
<dbReference type="Proteomes" id="UP000813463">
    <property type="component" value="Chromosome 3"/>
</dbReference>
<dbReference type="OrthoDB" id="2015720at2759"/>
<name>A0A9R0K828_SPIOL</name>
<keyword evidence="2" id="KW-0934">Plastid</keyword>
<keyword evidence="3" id="KW-0809">Transit peptide</keyword>
<dbReference type="InterPro" id="IPR039633">
    <property type="entry name" value="PAP"/>
</dbReference>
<dbReference type="Pfam" id="PF04755">
    <property type="entry name" value="PAP_fibrillin"/>
    <property type="match status" value="1"/>
</dbReference>
<accession>A0A9R0K828</accession>
<reference evidence="5" key="1">
    <citation type="journal article" date="2021" name="Nat. Commun.">
        <title>Genomic analyses provide insights into spinach domestication and the genetic basis of agronomic traits.</title>
        <authorList>
            <person name="Cai X."/>
            <person name="Sun X."/>
            <person name="Xu C."/>
            <person name="Sun H."/>
            <person name="Wang X."/>
            <person name="Ge C."/>
            <person name="Zhang Z."/>
            <person name="Wang Q."/>
            <person name="Fei Z."/>
            <person name="Jiao C."/>
            <person name="Wang Q."/>
        </authorList>
    </citation>
    <scope>NUCLEOTIDE SEQUENCE [LARGE SCALE GENOMIC DNA]</scope>
    <source>
        <strain evidence="5">cv. Varoflay</strain>
    </source>
</reference>
<protein>
    <submittedName>
        <fullName evidence="6">Probable plastid-lipid-associated protein 13, chloroplastic</fullName>
    </submittedName>
</protein>
<dbReference type="PANTHER" id="PTHR31906">
    <property type="entry name" value="PLASTID-LIPID-ASSOCIATED PROTEIN 4, CHLOROPLASTIC-RELATED"/>
    <property type="match status" value="1"/>
</dbReference>
<reference evidence="6" key="2">
    <citation type="submission" date="2025-08" db="UniProtKB">
        <authorList>
            <consortium name="RefSeq"/>
        </authorList>
    </citation>
    <scope>IDENTIFICATION</scope>
    <source>
        <tissue evidence="6">Leaf</tissue>
    </source>
</reference>
<organism evidence="5 6">
    <name type="scientific">Spinacia oleracea</name>
    <name type="common">Spinach</name>
    <dbReference type="NCBI Taxonomy" id="3562"/>
    <lineage>
        <taxon>Eukaryota</taxon>
        <taxon>Viridiplantae</taxon>
        <taxon>Streptophyta</taxon>
        <taxon>Embryophyta</taxon>
        <taxon>Tracheophyta</taxon>
        <taxon>Spermatophyta</taxon>
        <taxon>Magnoliopsida</taxon>
        <taxon>eudicotyledons</taxon>
        <taxon>Gunneridae</taxon>
        <taxon>Pentapetalae</taxon>
        <taxon>Caryophyllales</taxon>
        <taxon>Chenopodiaceae</taxon>
        <taxon>Chenopodioideae</taxon>
        <taxon>Anserineae</taxon>
        <taxon>Spinacia</taxon>
    </lineage>
</organism>
<evidence type="ECO:0000256" key="3">
    <source>
        <dbReference type="ARBA" id="ARBA00022946"/>
    </source>
</evidence>
<sequence>MAASSSSSLRGSILTFNGFRPCDASSSRSYCLLSLSSFSDNNATKVNRCRLKQKKPKDGGNVCRAMVQQTVQGPSAAYARDMERLSAKESLLLALKDAGSFEALFTGKVTEIQRIDVMERIIALERLNPTPRPTTSPYLDGRWNFEWLGSGSPAVAQFFMERFPTTLANLSKMDVSLKDSYSKVTANFRLLNSVESKFTLSSKLTIEGPLRMKEEYVEGILDSPTIVEESVPDQLRGPLGQAVGAVQQLPVLIKDAISSGIRIPLSGSMQRMFMISYLDEEILIIRDPFGAPEILTRLESTSSSVDEPVSEYES</sequence>
<evidence type="ECO:0000313" key="5">
    <source>
        <dbReference type="Proteomes" id="UP000813463"/>
    </source>
</evidence>
<dbReference type="KEGG" id="soe:110800127"/>
<dbReference type="GO" id="GO:0009535">
    <property type="term" value="C:chloroplast thylakoid membrane"/>
    <property type="evidence" value="ECO:0000318"/>
    <property type="project" value="GO_Central"/>
</dbReference>
<evidence type="ECO:0000256" key="1">
    <source>
        <dbReference type="ARBA" id="ARBA00004474"/>
    </source>
</evidence>
<comment type="subcellular location">
    <subcellularLocation>
        <location evidence="1">Plastid</location>
    </subcellularLocation>
</comment>
<dbReference type="InterPro" id="IPR006843">
    <property type="entry name" value="PAP/fibrillin_dom"/>
</dbReference>